<dbReference type="AlphaFoldDB" id="A0A3S4YML5"/>
<dbReference type="EMBL" id="LR134521">
    <property type="protein sequence ID" value="VEJ30845.1"/>
    <property type="molecule type" value="Genomic_DNA"/>
</dbReference>
<feature type="transmembrane region" description="Helical" evidence="2">
    <location>
        <begin position="50"/>
        <end position="69"/>
    </location>
</feature>
<dbReference type="Proteomes" id="UP000270988">
    <property type="component" value="Chromosome"/>
</dbReference>
<proteinExistence type="predicted"/>
<keyword evidence="2" id="KW-1133">Transmembrane helix</keyword>
<evidence type="ECO:0000313" key="3">
    <source>
        <dbReference type="EMBL" id="VEJ30845.1"/>
    </source>
</evidence>
<evidence type="ECO:0000256" key="2">
    <source>
        <dbReference type="SAM" id="Phobius"/>
    </source>
</evidence>
<reference evidence="3 4" key="1">
    <citation type="submission" date="2018-12" db="EMBL/GenBank/DDBJ databases">
        <authorList>
            <consortium name="Pathogen Informatics"/>
        </authorList>
    </citation>
    <scope>NUCLEOTIDE SEQUENCE [LARGE SCALE GENOMIC DNA]</scope>
    <source>
        <strain evidence="3 4">NCTC10918</strain>
    </source>
</reference>
<keyword evidence="2" id="KW-0472">Membrane</keyword>
<gene>
    <name evidence="3" type="ORF">NCTC10918_02137</name>
</gene>
<accession>A0A3S4YML5</accession>
<evidence type="ECO:0000256" key="1">
    <source>
        <dbReference type="SAM" id="MobiDB-lite"/>
    </source>
</evidence>
<feature type="region of interest" description="Disordered" evidence="1">
    <location>
        <begin position="74"/>
        <end position="95"/>
    </location>
</feature>
<evidence type="ECO:0000313" key="4">
    <source>
        <dbReference type="Proteomes" id="UP000270988"/>
    </source>
</evidence>
<sequence>MLFRLKIKVTLVDLDVLLYKWFLMILGGILTVGTLIATIFTLVFGPGIGWAALMLFCSLIGAVTFYSGWEIGRGRPEEQEPQSQEAADAEHHQEL</sequence>
<dbReference type="STRING" id="762948.HMPREF0733_11026"/>
<organism evidence="3 4">
    <name type="scientific">Rothia dentocariosa</name>
    <dbReference type="NCBI Taxonomy" id="2047"/>
    <lineage>
        <taxon>Bacteria</taxon>
        <taxon>Bacillati</taxon>
        <taxon>Actinomycetota</taxon>
        <taxon>Actinomycetes</taxon>
        <taxon>Micrococcales</taxon>
        <taxon>Micrococcaceae</taxon>
        <taxon>Rothia</taxon>
    </lineage>
</organism>
<name>A0A3S4YML5_9MICC</name>
<keyword evidence="2" id="KW-0812">Transmembrane</keyword>
<feature type="transmembrane region" description="Helical" evidence="2">
    <location>
        <begin position="21"/>
        <end position="44"/>
    </location>
</feature>
<protein>
    <submittedName>
        <fullName evidence="3">Uncharacterized protein</fullName>
    </submittedName>
</protein>